<dbReference type="Proteomes" id="UP001165565">
    <property type="component" value="Unassembled WGS sequence"/>
</dbReference>
<dbReference type="RefSeq" id="WP_179515142.1">
    <property type="nucleotide sequence ID" value="NZ_JANFAV010000002.1"/>
</dbReference>
<comment type="caution">
    <text evidence="1">The sequence shown here is derived from an EMBL/GenBank/DDBJ whole genome shotgun (WGS) entry which is preliminary data.</text>
</comment>
<evidence type="ECO:0000313" key="1">
    <source>
        <dbReference type="EMBL" id="MCW6534295.1"/>
    </source>
</evidence>
<evidence type="ECO:0000313" key="2">
    <source>
        <dbReference type="Proteomes" id="UP001165565"/>
    </source>
</evidence>
<dbReference type="Gene3D" id="2.40.420.20">
    <property type="match status" value="1"/>
</dbReference>
<proteinExistence type="predicted"/>
<gene>
    <name evidence="1" type="ORF">NEE01_05785</name>
</gene>
<keyword evidence="2" id="KW-1185">Reference proteome</keyword>
<sequence>MSNDQQRQFVTRVVGSKATWVDITSGMSVDGITEVFRSLQPGDLIVEHAIDAIHDGAQVKA</sequence>
<protein>
    <submittedName>
        <fullName evidence="1">Uncharacterized protein</fullName>
    </submittedName>
</protein>
<name>A0AA41Z678_9SPHN</name>
<accession>A0AA41Z678</accession>
<organism evidence="1 2">
    <name type="scientific">Sphingomonas lycopersici</name>
    <dbReference type="NCBI Taxonomy" id="2951807"/>
    <lineage>
        <taxon>Bacteria</taxon>
        <taxon>Pseudomonadati</taxon>
        <taxon>Pseudomonadota</taxon>
        <taxon>Alphaproteobacteria</taxon>
        <taxon>Sphingomonadales</taxon>
        <taxon>Sphingomonadaceae</taxon>
        <taxon>Sphingomonas</taxon>
    </lineage>
</organism>
<reference evidence="1" key="1">
    <citation type="submission" date="2022-06" db="EMBL/GenBank/DDBJ databases">
        <title>Sphingomonas sp. nov. isolated from rhizosphere soil of tomato.</title>
        <authorList>
            <person name="Dong H."/>
            <person name="Gao R."/>
        </authorList>
    </citation>
    <scope>NUCLEOTIDE SEQUENCE</scope>
    <source>
        <strain evidence="1">MMSM24</strain>
    </source>
</reference>
<dbReference type="AlphaFoldDB" id="A0AA41Z678"/>
<dbReference type="EMBL" id="JANFAV010000002">
    <property type="protein sequence ID" value="MCW6534295.1"/>
    <property type="molecule type" value="Genomic_DNA"/>
</dbReference>